<feature type="transmembrane region" description="Helical" evidence="6">
    <location>
        <begin position="207"/>
        <end position="229"/>
    </location>
</feature>
<feature type="transmembrane region" description="Helical" evidence="6">
    <location>
        <begin position="85"/>
        <end position="102"/>
    </location>
</feature>
<dbReference type="OrthoDB" id="2985014at2759"/>
<evidence type="ECO:0000313" key="9">
    <source>
        <dbReference type="Proteomes" id="UP000242180"/>
    </source>
</evidence>
<dbReference type="InterPro" id="IPR020846">
    <property type="entry name" value="MFS_dom"/>
</dbReference>
<evidence type="ECO:0000256" key="5">
    <source>
        <dbReference type="ARBA" id="ARBA00023136"/>
    </source>
</evidence>
<dbReference type="Gene3D" id="1.20.1250.20">
    <property type="entry name" value="MFS general substrate transporter like domains"/>
    <property type="match status" value="2"/>
</dbReference>
<dbReference type="AlphaFoldDB" id="A0A1X2HWD0"/>
<name>A0A1X2HWD0_SYNRA</name>
<evidence type="ECO:0000259" key="7">
    <source>
        <dbReference type="PROSITE" id="PS50850"/>
    </source>
</evidence>
<dbReference type="FunCoup" id="A0A1X2HWD0">
    <property type="interactions" value="93"/>
</dbReference>
<reference evidence="8 9" key="1">
    <citation type="submission" date="2016-07" db="EMBL/GenBank/DDBJ databases">
        <title>Pervasive Adenine N6-methylation of Active Genes in Fungi.</title>
        <authorList>
            <consortium name="DOE Joint Genome Institute"/>
            <person name="Mondo S.J."/>
            <person name="Dannebaum R.O."/>
            <person name="Kuo R.C."/>
            <person name="Labutti K."/>
            <person name="Haridas S."/>
            <person name="Kuo A."/>
            <person name="Salamov A."/>
            <person name="Ahrendt S.R."/>
            <person name="Lipzen A."/>
            <person name="Sullivan W."/>
            <person name="Andreopoulos W.B."/>
            <person name="Clum A."/>
            <person name="Lindquist E."/>
            <person name="Daum C."/>
            <person name="Ramamoorthy G.K."/>
            <person name="Gryganskyi A."/>
            <person name="Culley D."/>
            <person name="Magnuson J.K."/>
            <person name="James T.Y."/>
            <person name="O'Malley M.A."/>
            <person name="Stajich J.E."/>
            <person name="Spatafora J.W."/>
            <person name="Visel A."/>
            <person name="Grigoriev I.V."/>
        </authorList>
    </citation>
    <scope>NUCLEOTIDE SEQUENCE [LARGE SCALE GENOMIC DNA]</scope>
    <source>
        <strain evidence="8 9">NRRL 2496</strain>
    </source>
</reference>
<proteinExistence type="predicted"/>
<dbReference type="PROSITE" id="PS50850">
    <property type="entry name" value="MFS"/>
    <property type="match status" value="1"/>
</dbReference>
<evidence type="ECO:0000256" key="4">
    <source>
        <dbReference type="ARBA" id="ARBA00022989"/>
    </source>
</evidence>
<sequence>MSTDNKRQLEAIRDDPEKNVEVVHEDYNYVEATPKEWRRLLWKLDRRIIPYVGLLYLCSFLDRSNIGNAKLAGIIEDLDMSQSDYNVALSIFFVGYIIFEVPSNMMLKIVGPSIWIPLVMIAWGIVMMAMAAVKNGPGLLASRFFLGIAEAGLFPGVIFYLSMWYTRRTQASRISIFFGCSTLAGAFGGVLAYGIMQMDGIRNLHGWQWIFIIEAIPTILLAIGTYFILPDFPENSKFLNEREREVLIHTLKADAGPATETHFSWYQLRAAFLDWKVWIHSLIYICGSIPLYSLSLFLPSIISGMGFSNLAAQAMSAPPYAIACFFTIAVAIDADRRGERGFHVAGPAFLGMIGYILLVTLRDKGNVALYIASCITVTGVFGHAPAMLSWFSNNIGGHTKRGVASAIIISIGNVGGAIGGQIYRASDAPHYVRGHTACACLLAANVIVSLSFKYALKRINKKRENLTREEYVKACEGKELCDLHPDFRYYT</sequence>
<feature type="transmembrane region" description="Helical" evidence="6">
    <location>
        <begin position="434"/>
        <end position="456"/>
    </location>
</feature>
<protein>
    <submittedName>
        <fullName evidence="8">Major facilitator superfamily domain-containing protein</fullName>
    </submittedName>
</protein>
<evidence type="ECO:0000313" key="8">
    <source>
        <dbReference type="EMBL" id="ORZ03879.1"/>
    </source>
</evidence>
<feature type="transmembrane region" description="Helical" evidence="6">
    <location>
        <begin position="114"/>
        <end position="132"/>
    </location>
</feature>
<evidence type="ECO:0000256" key="2">
    <source>
        <dbReference type="ARBA" id="ARBA00022448"/>
    </source>
</evidence>
<dbReference type="OMA" id="YNYVEAT"/>
<accession>A0A1X2HWD0</accession>
<evidence type="ECO:0000256" key="3">
    <source>
        <dbReference type="ARBA" id="ARBA00022692"/>
    </source>
</evidence>
<dbReference type="SUPFAM" id="SSF103473">
    <property type="entry name" value="MFS general substrate transporter"/>
    <property type="match status" value="1"/>
</dbReference>
<comment type="subcellular location">
    <subcellularLocation>
        <location evidence="1">Membrane</location>
        <topology evidence="1">Multi-pass membrane protein</topology>
    </subcellularLocation>
</comment>
<feature type="domain" description="Major facilitator superfamily (MFS) profile" evidence="7">
    <location>
        <begin position="48"/>
        <end position="461"/>
    </location>
</feature>
<comment type="caution">
    <text evidence="8">The sequence shown here is derived from an EMBL/GenBank/DDBJ whole genome shotgun (WGS) entry which is preliminary data.</text>
</comment>
<feature type="transmembrane region" description="Helical" evidence="6">
    <location>
        <begin position="48"/>
        <end position="65"/>
    </location>
</feature>
<feature type="transmembrane region" description="Helical" evidence="6">
    <location>
        <begin position="277"/>
        <end position="298"/>
    </location>
</feature>
<dbReference type="Pfam" id="PF07690">
    <property type="entry name" value="MFS_1"/>
    <property type="match status" value="1"/>
</dbReference>
<keyword evidence="9" id="KW-1185">Reference proteome</keyword>
<evidence type="ECO:0000256" key="6">
    <source>
        <dbReference type="SAM" id="Phobius"/>
    </source>
</evidence>
<feature type="transmembrane region" description="Helical" evidence="6">
    <location>
        <begin position="310"/>
        <end position="332"/>
    </location>
</feature>
<dbReference type="FunFam" id="1.20.1250.20:FF:000034">
    <property type="entry name" value="MFS general substrate transporter"/>
    <property type="match status" value="1"/>
</dbReference>
<feature type="transmembrane region" description="Helical" evidence="6">
    <location>
        <begin position="367"/>
        <end position="391"/>
    </location>
</feature>
<dbReference type="InterPro" id="IPR036259">
    <property type="entry name" value="MFS_trans_sf"/>
</dbReference>
<dbReference type="PANTHER" id="PTHR43791">
    <property type="entry name" value="PERMEASE-RELATED"/>
    <property type="match status" value="1"/>
</dbReference>
<keyword evidence="2" id="KW-0813">Transport</keyword>
<dbReference type="InterPro" id="IPR011701">
    <property type="entry name" value="MFS"/>
</dbReference>
<feature type="transmembrane region" description="Helical" evidence="6">
    <location>
        <begin position="144"/>
        <end position="162"/>
    </location>
</feature>
<dbReference type="EMBL" id="MCGN01000001">
    <property type="protein sequence ID" value="ORZ03879.1"/>
    <property type="molecule type" value="Genomic_DNA"/>
</dbReference>
<dbReference type="GO" id="GO:0016020">
    <property type="term" value="C:membrane"/>
    <property type="evidence" value="ECO:0007669"/>
    <property type="project" value="UniProtKB-SubCell"/>
</dbReference>
<dbReference type="GO" id="GO:0022857">
    <property type="term" value="F:transmembrane transporter activity"/>
    <property type="evidence" value="ECO:0007669"/>
    <property type="project" value="InterPro"/>
</dbReference>
<dbReference type="InParanoid" id="A0A1X2HWD0"/>
<keyword evidence="3 6" id="KW-0812">Transmembrane</keyword>
<feature type="transmembrane region" description="Helical" evidence="6">
    <location>
        <begin position="403"/>
        <end position="422"/>
    </location>
</feature>
<evidence type="ECO:0000256" key="1">
    <source>
        <dbReference type="ARBA" id="ARBA00004141"/>
    </source>
</evidence>
<dbReference type="CDD" id="cd17327">
    <property type="entry name" value="MFS_FEN2_like"/>
    <property type="match status" value="1"/>
</dbReference>
<gene>
    <name evidence="8" type="ORF">BCR43DRAFT_467684</name>
</gene>
<dbReference type="STRING" id="13706.A0A1X2HWD0"/>
<feature type="transmembrane region" description="Helical" evidence="6">
    <location>
        <begin position="174"/>
        <end position="195"/>
    </location>
</feature>
<feature type="transmembrane region" description="Helical" evidence="6">
    <location>
        <begin position="344"/>
        <end position="361"/>
    </location>
</feature>
<keyword evidence="5 6" id="KW-0472">Membrane</keyword>
<dbReference type="Proteomes" id="UP000242180">
    <property type="component" value="Unassembled WGS sequence"/>
</dbReference>
<dbReference type="FunFam" id="1.20.1250.20:FF:000013">
    <property type="entry name" value="MFS general substrate transporter"/>
    <property type="match status" value="1"/>
</dbReference>
<organism evidence="8 9">
    <name type="scientific">Syncephalastrum racemosum</name>
    <name type="common">Filamentous fungus</name>
    <dbReference type="NCBI Taxonomy" id="13706"/>
    <lineage>
        <taxon>Eukaryota</taxon>
        <taxon>Fungi</taxon>
        <taxon>Fungi incertae sedis</taxon>
        <taxon>Mucoromycota</taxon>
        <taxon>Mucoromycotina</taxon>
        <taxon>Mucoromycetes</taxon>
        <taxon>Mucorales</taxon>
        <taxon>Syncephalastraceae</taxon>
        <taxon>Syncephalastrum</taxon>
    </lineage>
</organism>
<keyword evidence="4 6" id="KW-1133">Transmembrane helix</keyword>
<dbReference type="PANTHER" id="PTHR43791:SF36">
    <property type="entry name" value="TRANSPORTER, PUTATIVE (AFU_ORTHOLOGUE AFUA_6G08340)-RELATED"/>
    <property type="match status" value="1"/>
</dbReference>